<gene>
    <name evidence="4" type="ORF">PDESU_06243</name>
</gene>
<evidence type="ECO:0000256" key="2">
    <source>
        <dbReference type="ARBA" id="ARBA00022801"/>
    </source>
</evidence>
<dbReference type="SUPFAM" id="SSF55811">
    <property type="entry name" value="Nudix"/>
    <property type="match status" value="1"/>
</dbReference>
<dbReference type="PROSITE" id="PS51462">
    <property type="entry name" value="NUDIX"/>
    <property type="match status" value="1"/>
</dbReference>
<keyword evidence="2" id="KW-0378">Hydrolase</keyword>
<evidence type="ECO:0000259" key="3">
    <source>
        <dbReference type="PROSITE" id="PS51462"/>
    </source>
</evidence>
<dbReference type="RefSeq" id="WP_136083130.1">
    <property type="nucleotide sequence ID" value="NZ_CAAHFG010000005.1"/>
</dbReference>
<dbReference type="AlphaFoldDB" id="A0A6C2UBU7"/>
<comment type="cofactor">
    <cofactor evidence="1">
        <name>Mg(2+)</name>
        <dbReference type="ChEBI" id="CHEBI:18420"/>
    </cofactor>
</comment>
<dbReference type="InterPro" id="IPR059176">
    <property type="entry name" value="UDP-X_N"/>
</dbReference>
<sequence length="208" mass="23627">MDSEAKHVEWARKVKAIAQIGLEYAADPYDRERYTELRALVAEMMAEASDVPFNQWLDLFEGETGYATPRVDVRGAVFRDGQVLLCRELDDGLWSLPGGWADVNDPPSAAVERELREETGYEVRCTKLAAVLDRDLHYNEDKRPIHTYKLMFLCEIIGEAGGLDHDIAEARFFPVGDLPPLSRARTLPEQVELMAKHHKNPELPTEFD</sequence>
<dbReference type="Proteomes" id="UP000366872">
    <property type="component" value="Unassembled WGS sequence"/>
</dbReference>
<dbReference type="InterPro" id="IPR000086">
    <property type="entry name" value="NUDIX_hydrolase_dom"/>
</dbReference>
<evidence type="ECO:0000313" key="5">
    <source>
        <dbReference type="Proteomes" id="UP000366872"/>
    </source>
</evidence>
<dbReference type="Gene3D" id="3.90.79.10">
    <property type="entry name" value="Nucleoside Triphosphate Pyrophosphohydrolase"/>
    <property type="match status" value="1"/>
</dbReference>
<evidence type="ECO:0000313" key="4">
    <source>
        <dbReference type="EMBL" id="VGO17642.1"/>
    </source>
</evidence>
<accession>A0A6C2UBU7</accession>
<reference evidence="4 5" key="1">
    <citation type="submission" date="2019-04" db="EMBL/GenBank/DDBJ databases">
        <authorList>
            <person name="Van Vliet M D."/>
        </authorList>
    </citation>
    <scope>NUCLEOTIDE SEQUENCE [LARGE SCALE GENOMIC DNA]</scope>
    <source>
        <strain evidence="4 5">F1</strain>
    </source>
</reference>
<dbReference type="Pfam" id="PF12535">
    <property type="entry name" value="Nudix_N"/>
    <property type="match status" value="1"/>
</dbReference>
<dbReference type="InterPro" id="IPR015797">
    <property type="entry name" value="NUDIX_hydrolase-like_dom_sf"/>
</dbReference>
<dbReference type="PANTHER" id="PTHR43046:SF16">
    <property type="entry name" value="ADP-RIBOSE PYROPHOSPHATASE YJHB-RELATED"/>
    <property type="match status" value="1"/>
</dbReference>
<feature type="domain" description="Nudix hydrolase" evidence="3">
    <location>
        <begin position="68"/>
        <end position="195"/>
    </location>
</feature>
<evidence type="ECO:0000256" key="1">
    <source>
        <dbReference type="ARBA" id="ARBA00001946"/>
    </source>
</evidence>
<dbReference type="EMBL" id="CAAHFG010000005">
    <property type="protein sequence ID" value="VGO17642.1"/>
    <property type="molecule type" value="Genomic_DNA"/>
</dbReference>
<keyword evidence="5" id="KW-1185">Reference proteome</keyword>
<name>A0A6C2UBU7_PONDE</name>
<dbReference type="PANTHER" id="PTHR43046">
    <property type="entry name" value="GDP-MANNOSE MANNOSYL HYDROLASE"/>
    <property type="match status" value="1"/>
</dbReference>
<protein>
    <recommendedName>
        <fullName evidence="3">Nudix hydrolase domain-containing protein</fullName>
    </recommendedName>
</protein>
<proteinExistence type="predicted"/>
<dbReference type="Pfam" id="PF00293">
    <property type="entry name" value="NUDIX"/>
    <property type="match status" value="1"/>
</dbReference>
<dbReference type="GO" id="GO:0016787">
    <property type="term" value="F:hydrolase activity"/>
    <property type="evidence" value="ECO:0007669"/>
    <property type="project" value="UniProtKB-KW"/>
</dbReference>
<dbReference type="Gene3D" id="6.10.250.1120">
    <property type="match status" value="1"/>
</dbReference>
<organism evidence="4 5">
    <name type="scientific">Pontiella desulfatans</name>
    <dbReference type="NCBI Taxonomy" id="2750659"/>
    <lineage>
        <taxon>Bacteria</taxon>
        <taxon>Pseudomonadati</taxon>
        <taxon>Kiritimatiellota</taxon>
        <taxon>Kiritimatiellia</taxon>
        <taxon>Kiritimatiellales</taxon>
        <taxon>Pontiellaceae</taxon>
        <taxon>Pontiella</taxon>
    </lineage>
</organism>